<dbReference type="EMBL" id="CP146609">
    <property type="protein sequence ID" value="WWX21194.1"/>
    <property type="molecule type" value="Genomic_DNA"/>
</dbReference>
<dbReference type="SMART" id="SM00345">
    <property type="entry name" value="HTH_GNTR"/>
    <property type="match status" value="1"/>
</dbReference>
<keyword evidence="2" id="KW-0238">DNA-binding</keyword>
<feature type="domain" description="HTH gntR-type" evidence="4">
    <location>
        <begin position="1"/>
        <end position="63"/>
    </location>
</feature>
<dbReference type="Gene3D" id="1.20.120.530">
    <property type="entry name" value="GntR ligand-binding domain-like"/>
    <property type="match status" value="1"/>
</dbReference>
<dbReference type="PANTHER" id="PTHR43537:SF49">
    <property type="entry name" value="TRANSCRIPTIONAL REGULATORY PROTEIN"/>
    <property type="match status" value="1"/>
</dbReference>
<keyword evidence="6" id="KW-1185">Reference proteome</keyword>
<dbReference type="RefSeq" id="WP_338666856.1">
    <property type="nucleotide sequence ID" value="NZ_CP146609.1"/>
</dbReference>
<dbReference type="Pfam" id="PF07729">
    <property type="entry name" value="FCD"/>
    <property type="match status" value="1"/>
</dbReference>
<dbReference type="Proteomes" id="UP001385389">
    <property type="component" value="Chromosome"/>
</dbReference>
<dbReference type="SUPFAM" id="SSF48008">
    <property type="entry name" value="GntR ligand-binding domain-like"/>
    <property type="match status" value="1"/>
</dbReference>
<dbReference type="InterPro" id="IPR036390">
    <property type="entry name" value="WH_DNA-bd_sf"/>
</dbReference>
<evidence type="ECO:0000256" key="2">
    <source>
        <dbReference type="ARBA" id="ARBA00023125"/>
    </source>
</evidence>
<reference evidence="5 6" key="1">
    <citation type="submission" date="2024-03" db="EMBL/GenBank/DDBJ databases">
        <title>Phenotype and Genome Characterization of a Sulfate-Reducing Bacterium Pseudodesulfovibrio sp. strain 5S69, isolated from Petroleum Reservoir in Tatarstan (Russia).</title>
        <authorList>
            <person name="Bidzhieva S.K."/>
            <person name="Kadnikov V."/>
            <person name="Tourova T.P."/>
            <person name="Samigullina S.R."/>
            <person name="Sokolova D.S."/>
            <person name="Poltaraus A.B."/>
            <person name="Avtukh A.N."/>
            <person name="Tereshina V.M."/>
            <person name="Mardanov A.V."/>
            <person name="Nazina T.N."/>
        </authorList>
    </citation>
    <scope>NUCLEOTIDE SEQUENCE [LARGE SCALE GENOMIC DNA]</scope>
    <source>
        <strain evidence="5 6">5S69</strain>
    </source>
</reference>
<keyword evidence="1" id="KW-0805">Transcription regulation</keyword>
<protein>
    <submittedName>
        <fullName evidence="5">GntR family transcriptional regulator</fullName>
    </submittedName>
</protein>
<dbReference type="InterPro" id="IPR011711">
    <property type="entry name" value="GntR_C"/>
</dbReference>
<accession>A0ABZ2IW89</accession>
<gene>
    <name evidence="5" type="ORF">V8V93_12125</name>
</gene>
<sequence length="234" mass="26687">MQIEAAIVDGRLPSGERLPSERVMQSQFGTGRGVVREAIKILKQKGLLEVRKGAKGGAYVRELDVGNISESLALFMKQHPVEPEQLIEFRETMDRTITKLALAHGTLQEKDELLEEAMRLEILLREDEPDLLVTSELDRQLNIMLARMARNPLFEWVMHALQMGFSSHDYALYQNPRFRKRAAANWSDTARALRDGQLMRALGFISHHYILLRQCIAENGAAPRDAEFLHEDQP</sequence>
<dbReference type="CDD" id="cd07377">
    <property type="entry name" value="WHTH_GntR"/>
    <property type="match status" value="1"/>
</dbReference>
<evidence type="ECO:0000256" key="1">
    <source>
        <dbReference type="ARBA" id="ARBA00023015"/>
    </source>
</evidence>
<dbReference type="PRINTS" id="PR00035">
    <property type="entry name" value="HTHGNTR"/>
</dbReference>
<name>A0ABZ2IW89_9BACT</name>
<dbReference type="PROSITE" id="PS50949">
    <property type="entry name" value="HTH_GNTR"/>
    <property type="match status" value="1"/>
</dbReference>
<dbReference type="Gene3D" id="1.10.10.10">
    <property type="entry name" value="Winged helix-like DNA-binding domain superfamily/Winged helix DNA-binding domain"/>
    <property type="match status" value="1"/>
</dbReference>
<dbReference type="InterPro" id="IPR000524">
    <property type="entry name" value="Tscrpt_reg_HTH_GntR"/>
</dbReference>
<dbReference type="InterPro" id="IPR036388">
    <property type="entry name" value="WH-like_DNA-bd_sf"/>
</dbReference>
<keyword evidence="3" id="KW-0804">Transcription</keyword>
<dbReference type="SUPFAM" id="SSF46785">
    <property type="entry name" value="Winged helix' DNA-binding domain"/>
    <property type="match status" value="1"/>
</dbReference>
<dbReference type="Pfam" id="PF00392">
    <property type="entry name" value="GntR"/>
    <property type="match status" value="1"/>
</dbReference>
<organism evidence="5 6">
    <name type="scientific">Pseudodesulfovibrio methanolicus</name>
    <dbReference type="NCBI Taxonomy" id="3126690"/>
    <lineage>
        <taxon>Bacteria</taxon>
        <taxon>Pseudomonadati</taxon>
        <taxon>Thermodesulfobacteriota</taxon>
        <taxon>Desulfovibrionia</taxon>
        <taxon>Desulfovibrionales</taxon>
        <taxon>Desulfovibrionaceae</taxon>
    </lineage>
</organism>
<evidence type="ECO:0000313" key="6">
    <source>
        <dbReference type="Proteomes" id="UP001385389"/>
    </source>
</evidence>
<proteinExistence type="predicted"/>
<evidence type="ECO:0000313" key="5">
    <source>
        <dbReference type="EMBL" id="WWX21194.1"/>
    </source>
</evidence>
<dbReference type="InterPro" id="IPR008920">
    <property type="entry name" value="TF_FadR/GntR_C"/>
</dbReference>
<evidence type="ECO:0000256" key="3">
    <source>
        <dbReference type="ARBA" id="ARBA00023163"/>
    </source>
</evidence>
<dbReference type="PANTHER" id="PTHR43537">
    <property type="entry name" value="TRANSCRIPTIONAL REGULATOR, GNTR FAMILY"/>
    <property type="match status" value="1"/>
</dbReference>
<evidence type="ECO:0000259" key="4">
    <source>
        <dbReference type="PROSITE" id="PS50949"/>
    </source>
</evidence>